<gene>
    <name evidence="3" type="ORF">EZ444_17040</name>
</gene>
<dbReference type="InterPro" id="IPR036812">
    <property type="entry name" value="NAD(P)_OxRdtase_dom_sf"/>
</dbReference>
<dbReference type="Pfam" id="PF00248">
    <property type="entry name" value="Aldo_ket_red"/>
    <property type="match status" value="1"/>
</dbReference>
<dbReference type="FunFam" id="3.20.20.100:FF:000004">
    <property type="entry name" value="Oxidoreductase, aldo/keto reductase"/>
    <property type="match status" value="1"/>
</dbReference>
<dbReference type="AlphaFoldDB" id="A0A4R0N7J9"/>
<sequence length="317" mass="35019">MLENRKLGASEIKIAPLILGTNVFGWTTDEAMAFKLLDYFTEQGFNAIDTADVYSKWVDGHVGGESELAIGKWLKQSGKRDKVVLATKLGAELAPDKKGLSKKYIISAAEASLKRLNTDYIDLYQSHYDDSETPIEETLAAYDSLIKAGKIRIIGASNFTPERLEESLQVSRDNNLPIYQTFQPEYNLYDRADFEENIRPITSANNLSVISYFSLASGFLTGKYRSLDDIKDSKRAGFVEKYFTDRGFNILNALDNVAARHETTAGSIALAWVIQQPGITAPIASATNIDQLADLIKATTITLDHEDITLLATASSL</sequence>
<dbReference type="SUPFAM" id="SSF51430">
    <property type="entry name" value="NAD(P)-linked oxidoreductase"/>
    <property type="match status" value="1"/>
</dbReference>
<proteinExistence type="predicted"/>
<dbReference type="GO" id="GO:0005829">
    <property type="term" value="C:cytosol"/>
    <property type="evidence" value="ECO:0007669"/>
    <property type="project" value="TreeGrafter"/>
</dbReference>
<dbReference type="CDD" id="cd19081">
    <property type="entry name" value="AKR_AKR9C1"/>
    <property type="match status" value="1"/>
</dbReference>
<evidence type="ECO:0000313" key="3">
    <source>
        <dbReference type="EMBL" id="TCC94702.1"/>
    </source>
</evidence>
<dbReference type="PANTHER" id="PTHR43364:SF6">
    <property type="entry name" value="OXIDOREDUCTASE-RELATED"/>
    <property type="match status" value="1"/>
</dbReference>
<reference evidence="3 4" key="1">
    <citation type="submission" date="2019-02" db="EMBL/GenBank/DDBJ databases">
        <title>Pedobacter sp. RP-3-8 sp. nov., isolated from Arctic soil.</title>
        <authorList>
            <person name="Dahal R.H."/>
        </authorList>
    </citation>
    <scope>NUCLEOTIDE SEQUENCE [LARGE SCALE GENOMIC DNA]</scope>
    <source>
        <strain evidence="3 4">RP-3-8</strain>
    </source>
</reference>
<keyword evidence="4" id="KW-1185">Reference proteome</keyword>
<dbReference type="PANTHER" id="PTHR43364">
    <property type="entry name" value="NADH-SPECIFIC METHYLGLYOXAL REDUCTASE-RELATED"/>
    <property type="match status" value="1"/>
</dbReference>
<dbReference type="RefSeq" id="WP_131610354.1">
    <property type="nucleotide sequence ID" value="NZ_SJSM01000011.1"/>
</dbReference>
<comment type="caution">
    <text evidence="3">The sequence shown here is derived from an EMBL/GenBank/DDBJ whole genome shotgun (WGS) entry which is preliminary data.</text>
</comment>
<evidence type="ECO:0000313" key="4">
    <source>
        <dbReference type="Proteomes" id="UP000291117"/>
    </source>
</evidence>
<dbReference type="Gene3D" id="3.20.20.100">
    <property type="entry name" value="NADP-dependent oxidoreductase domain"/>
    <property type="match status" value="1"/>
</dbReference>
<dbReference type="InterPro" id="IPR050523">
    <property type="entry name" value="AKR_Detox_Biosynth"/>
</dbReference>
<evidence type="ECO:0000256" key="1">
    <source>
        <dbReference type="ARBA" id="ARBA00023002"/>
    </source>
</evidence>
<protein>
    <submittedName>
        <fullName evidence="3">Aldo/keto reductase</fullName>
    </submittedName>
</protein>
<evidence type="ECO:0000259" key="2">
    <source>
        <dbReference type="Pfam" id="PF00248"/>
    </source>
</evidence>
<dbReference type="InterPro" id="IPR023210">
    <property type="entry name" value="NADP_OxRdtase_dom"/>
</dbReference>
<keyword evidence="1" id="KW-0560">Oxidoreductase</keyword>
<accession>A0A4R0N7J9</accession>
<dbReference type="Proteomes" id="UP000291117">
    <property type="component" value="Unassembled WGS sequence"/>
</dbReference>
<dbReference type="EMBL" id="SJSM01000011">
    <property type="protein sequence ID" value="TCC94702.1"/>
    <property type="molecule type" value="Genomic_DNA"/>
</dbReference>
<feature type="domain" description="NADP-dependent oxidoreductase" evidence="2">
    <location>
        <begin position="16"/>
        <end position="311"/>
    </location>
</feature>
<name>A0A4R0N7J9_9SPHI</name>
<dbReference type="OrthoDB" id="9773828at2"/>
<dbReference type="GO" id="GO:0016491">
    <property type="term" value="F:oxidoreductase activity"/>
    <property type="evidence" value="ECO:0007669"/>
    <property type="project" value="UniProtKB-KW"/>
</dbReference>
<organism evidence="3 4">
    <name type="scientific">Pedobacter hiemivivus</name>
    <dbReference type="NCBI Taxonomy" id="2530454"/>
    <lineage>
        <taxon>Bacteria</taxon>
        <taxon>Pseudomonadati</taxon>
        <taxon>Bacteroidota</taxon>
        <taxon>Sphingobacteriia</taxon>
        <taxon>Sphingobacteriales</taxon>
        <taxon>Sphingobacteriaceae</taxon>
        <taxon>Pedobacter</taxon>
    </lineage>
</organism>